<dbReference type="Pfam" id="PF00672">
    <property type="entry name" value="HAMP"/>
    <property type="match status" value="1"/>
</dbReference>
<keyword evidence="1" id="KW-0472">Membrane</keyword>
<dbReference type="EMBL" id="JACOPL010000006">
    <property type="protein sequence ID" value="MBC5725265.1"/>
    <property type="molecule type" value="Genomic_DNA"/>
</dbReference>
<feature type="transmembrane region" description="Helical" evidence="1">
    <location>
        <begin position="311"/>
        <end position="335"/>
    </location>
</feature>
<evidence type="ECO:0000259" key="3">
    <source>
        <dbReference type="PROSITE" id="PS50885"/>
    </source>
</evidence>
<dbReference type="SUPFAM" id="SSF55073">
    <property type="entry name" value="Nucleotide cyclase"/>
    <property type="match status" value="1"/>
</dbReference>
<keyword evidence="1" id="KW-1133">Transmembrane helix</keyword>
<dbReference type="InterPro" id="IPR029787">
    <property type="entry name" value="Nucleotide_cyclase"/>
</dbReference>
<dbReference type="GO" id="GO:0035556">
    <property type="term" value="P:intracellular signal transduction"/>
    <property type="evidence" value="ECO:0007669"/>
    <property type="project" value="InterPro"/>
</dbReference>
<comment type="caution">
    <text evidence="4">The sequence shown here is derived from an EMBL/GenBank/DDBJ whole genome shotgun (WGS) entry which is preliminary data.</text>
</comment>
<evidence type="ECO:0000313" key="5">
    <source>
        <dbReference type="Proteomes" id="UP000606499"/>
    </source>
</evidence>
<evidence type="ECO:0000256" key="1">
    <source>
        <dbReference type="SAM" id="Phobius"/>
    </source>
</evidence>
<organism evidence="4 5">
    <name type="scientific">Agathobaculum faecis</name>
    <dbReference type="NCBI Taxonomy" id="2763013"/>
    <lineage>
        <taxon>Bacteria</taxon>
        <taxon>Bacillati</taxon>
        <taxon>Bacillota</taxon>
        <taxon>Clostridia</taxon>
        <taxon>Eubacteriales</taxon>
        <taxon>Butyricicoccaceae</taxon>
        <taxon>Agathobaculum</taxon>
    </lineage>
</organism>
<evidence type="ECO:0000259" key="2">
    <source>
        <dbReference type="PROSITE" id="PS50125"/>
    </source>
</evidence>
<feature type="domain" description="HAMP" evidence="3">
    <location>
        <begin position="534"/>
        <end position="577"/>
    </location>
</feature>
<dbReference type="PROSITE" id="PS50885">
    <property type="entry name" value="HAMP"/>
    <property type="match status" value="1"/>
</dbReference>
<dbReference type="RefSeq" id="WP_186949866.1">
    <property type="nucleotide sequence ID" value="NZ_JACOPL010000006.1"/>
</dbReference>
<accession>A0A923RYF3</accession>
<dbReference type="InterPro" id="IPR001054">
    <property type="entry name" value="A/G_cyclase"/>
</dbReference>
<keyword evidence="1" id="KW-0812">Transmembrane</keyword>
<dbReference type="GO" id="GO:0009190">
    <property type="term" value="P:cyclic nucleotide biosynthetic process"/>
    <property type="evidence" value="ECO:0007669"/>
    <property type="project" value="InterPro"/>
</dbReference>
<proteinExistence type="predicted"/>
<dbReference type="Gene3D" id="6.10.340.10">
    <property type="match status" value="1"/>
</dbReference>
<feature type="transmembrane region" description="Helical" evidence="1">
    <location>
        <begin position="342"/>
        <end position="369"/>
    </location>
</feature>
<dbReference type="PROSITE" id="PS50125">
    <property type="entry name" value="GUANYLATE_CYCLASE_2"/>
    <property type="match status" value="1"/>
</dbReference>
<reference evidence="4" key="1">
    <citation type="submission" date="2020-08" db="EMBL/GenBank/DDBJ databases">
        <title>Genome public.</title>
        <authorList>
            <person name="Liu C."/>
            <person name="Sun Q."/>
        </authorList>
    </citation>
    <scope>NUCLEOTIDE SEQUENCE</scope>
    <source>
        <strain evidence="4">NSJ-28</strain>
    </source>
</reference>
<dbReference type="Proteomes" id="UP000606499">
    <property type="component" value="Unassembled WGS sequence"/>
</dbReference>
<dbReference type="GO" id="GO:0016020">
    <property type="term" value="C:membrane"/>
    <property type="evidence" value="ECO:0007669"/>
    <property type="project" value="InterPro"/>
</dbReference>
<keyword evidence="5" id="KW-1185">Reference proteome</keyword>
<protein>
    <submittedName>
        <fullName evidence="4">HAMP domain-containing protein</fullName>
    </submittedName>
</protein>
<evidence type="ECO:0000313" key="4">
    <source>
        <dbReference type="EMBL" id="MBC5725265.1"/>
    </source>
</evidence>
<feature type="domain" description="Guanylate cyclase" evidence="2">
    <location>
        <begin position="602"/>
        <end position="749"/>
    </location>
</feature>
<dbReference type="InterPro" id="IPR003660">
    <property type="entry name" value="HAMP_dom"/>
</dbReference>
<dbReference type="Gene3D" id="3.30.70.1230">
    <property type="entry name" value="Nucleotide cyclase"/>
    <property type="match status" value="1"/>
</dbReference>
<dbReference type="SMART" id="SM00304">
    <property type="entry name" value="HAMP"/>
    <property type="match status" value="1"/>
</dbReference>
<sequence>MGAARNKISFIIIGILAAFVLALFFQPLAADCLSVLVNGWGTERYLAASAGEGSAAVVSRTDDAFRLTTGTLDGRRTGERTVQLPVSAVDCTVAGLYPAADGAVWLGVYERADSASQNLSVYRIPTDGEAERLLVYPCTGAATGQGTFLSGFSEQDGAVQFVLVDDGMAQIYRCGAGSGLQQGELLPARVASAAAVLADATAALGGAGWLELDGRSVDFSLDNCIVAYLTQVGTGLFYIDSASLKVFYCDLAGTACAEVFDLGRSATLDGLNSLSFGGDGSVLLLRDGRTLERVTESRVDSLNGLLYRSDAASIAILAGLLLGWLLATALVWYLLCGRRHSFLPLAVGAGGVLAVCALAAGTLAGGLMVGPMVRGNLVREVESVLAGAAVIAADSGAPDEELPAQIENSLSALSSGDYAAVTAAVYEQSGGGWIVCGGALPAGSRAALSPGFSEALARQAVLNGSAFSQEGEAFCLCLYREGKAVFLTAAGGALAARLEDNTARVISGLWAGIALLWAAAVIVLLLVGRGLGCVSRAMERLSGGNTAARLSLSTGDELEGLAASFNSMARAMQRQEDNLAGVIRAYLRFVPERVLALLGKDSVLEVDKRTFASRRMSAMQVWFEFPGRVYDNATRALFESINEVIERTAAIVARKGGTVFNFAYNGYDVVLDGGEADAVSTAVAVQQEVLSLNEQRAIDGLPTVTLRIALDVGEVMIGVVGDENQMEPATISASFTTARHLIGLAGRLDAGILCTENVIAGAAGYGSRYMGKSRQGDELLRVYEIFDGDPYGVRRGKETTGRQFSQGVFALYSHDFAAAKRIFLELVHDHPGDGGARYYLYLADRLASRPEQEVSLEYGI</sequence>
<dbReference type="GO" id="GO:0004016">
    <property type="term" value="F:adenylate cyclase activity"/>
    <property type="evidence" value="ECO:0007669"/>
    <property type="project" value="UniProtKB-ARBA"/>
</dbReference>
<dbReference type="SUPFAM" id="SSF158472">
    <property type="entry name" value="HAMP domain-like"/>
    <property type="match status" value="1"/>
</dbReference>
<dbReference type="CDD" id="cd06225">
    <property type="entry name" value="HAMP"/>
    <property type="match status" value="1"/>
</dbReference>
<name>A0A923RYF3_9FIRM</name>
<gene>
    <name evidence="4" type="ORF">H8S45_07315</name>
</gene>
<feature type="transmembrane region" description="Helical" evidence="1">
    <location>
        <begin position="508"/>
        <end position="528"/>
    </location>
</feature>
<dbReference type="AlphaFoldDB" id="A0A923RYF3"/>